<sequence>MAAEAVLIPVAKLILGKASDLASEQIGLLWNFRRELSKFKDTVSTIQAVLRDAEEKQFHNHQVKDWLEKLSGIMYDAEDLLDDLATEARRKAMLSAATDDDGGGGGRRRTSTTCCWSVVRFLFSSLAKQLVYDLKMAHAIKAIREKLDDISKDREILHLESHSSQEGEALPSRETDSCPPLIVVGREGDRKKIIHLLLNSTCEANIFVVPIIGMGGMGKTTLAQLVFDDDQVKAHFDIKAWVYVSQSFDVSVILEKILQSIACQGVAGLSLDVLQARLRGKITGKRFLFVLDDVWEETSWSWETLGKYLTVGAPGSKVLVTTRSSKVAEVGGGALKSRSSNNIVLPYHLKGLSEEECWNLLVEKFLPRKVPQDPHLQEIGKQILRRCGGVPLAVSTIAGALVDSRDPNVEWPYFLQKGLSSIKHGEDPTMSALQLSFSHLPSNTKHCFTYCILFPKGFKFNVQMMIRFWVAQGFVESEDEGSGCFKMLWCRSFFQEMEMYESGEMKVCRMHDLMYDLACSIAGNKITRSSSSTVLINVPSKTRHLYVTGDGNDDLREEDYGDGLGNASKVRTLVCMKSLSNKELEHVLNKFLRLRVLMIVEESSIPYWLELVLDASASLNSLNKLKHLRYLALRNTTRWKKLPDSVTNLVNLQVLELVNVWSSEEQLPRDTMMLVKLKHLELTGYEGVKLPNWLSGLPNLVEFSLRDCNRCQYLLALHQMSSLKKLTIDNCPLLNCINNDADHCYSSPDNSSSRLTTEEEDDDEWPRFQCLSYLKIQNCPSLTRLPMFPTLEGELELDNTSLAPLARTMKMNMRRGGEGVDCSDEYAYGDTNIHPPLTSSSASAYPLSGLTKMFLSDINEDLESLSHPNSSSCLISVEELRVQSCNQCVKLPGSLCSSIHLMKIHLYKCATLEYLPPLHELPSLRKLFIGGCPKLKGCWWKKKKKQGNHDNHKGGGDDDYYYNFDPSMEGDREERKDEEMEEEWPHFPCLSTLRIESCPKLIWMPLFPTVEGEMWLYQTSTEALVRTMKMKPVVAAAAAEHYLDSQQHSTCAAATTTTCSSSSSSSSSSSARADIVPPLSKVTQLQLWWIDDLEFLPEEGLRNLTSLQSLFLCNCSRLASLPPAMRNLTSLQSLAILNCPLLRDRCRKGEGEDWPNISHIPEIVMPDKV</sequence>
<dbReference type="InterPro" id="IPR055414">
    <property type="entry name" value="LRR_R13L4/SHOC2-like"/>
</dbReference>
<dbReference type="InterPro" id="IPR058922">
    <property type="entry name" value="WHD_DRP"/>
</dbReference>
<dbReference type="GO" id="GO:0005524">
    <property type="term" value="F:ATP binding"/>
    <property type="evidence" value="ECO:0007669"/>
    <property type="project" value="UniProtKB-KW"/>
</dbReference>
<dbReference type="InterPro" id="IPR042197">
    <property type="entry name" value="Apaf_helical"/>
</dbReference>
<dbReference type="PANTHER" id="PTHR36766:SF40">
    <property type="entry name" value="DISEASE RESISTANCE PROTEIN RGA3"/>
    <property type="match status" value="1"/>
</dbReference>
<evidence type="ECO:0000256" key="4">
    <source>
        <dbReference type="ARBA" id="ARBA00022840"/>
    </source>
</evidence>
<dbReference type="Gene3D" id="1.10.10.10">
    <property type="entry name" value="Winged helix-like DNA-binding domain superfamily/Winged helix DNA-binding domain"/>
    <property type="match status" value="1"/>
</dbReference>
<name>A0AAV2E2T2_9ROSI</name>
<keyword evidence="4" id="KW-0067">ATP-binding</keyword>
<evidence type="ECO:0000259" key="6">
    <source>
        <dbReference type="Pfam" id="PF18052"/>
    </source>
</evidence>
<evidence type="ECO:0000256" key="2">
    <source>
        <dbReference type="ARBA" id="ARBA00022741"/>
    </source>
</evidence>
<accession>A0AAV2E2T2</accession>
<dbReference type="FunFam" id="3.40.50.300:FF:001091">
    <property type="entry name" value="Probable disease resistance protein At1g61300"/>
    <property type="match status" value="1"/>
</dbReference>
<evidence type="ECO:0000259" key="8">
    <source>
        <dbReference type="Pfam" id="PF23598"/>
    </source>
</evidence>
<dbReference type="SUPFAM" id="SSF52058">
    <property type="entry name" value="L domain-like"/>
    <property type="match status" value="1"/>
</dbReference>
<dbReference type="Gene3D" id="1.20.5.4130">
    <property type="match status" value="1"/>
</dbReference>
<evidence type="ECO:0000259" key="5">
    <source>
        <dbReference type="Pfam" id="PF00931"/>
    </source>
</evidence>
<dbReference type="GO" id="GO:0043531">
    <property type="term" value="F:ADP binding"/>
    <property type="evidence" value="ECO:0007669"/>
    <property type="project" value="InterPro"/>
</dbReference>
<evidence type="ECO:0000313" key="10">
    <source>
        <dbReference type="Proteomes" id="UP001497516"/>
    </source>
</evidence>
<dbReference type="GO" id="GO:0006952">
    <property type="term" value="P:defense response"/>
    <property type="evidence" value="ECO:0007669"/>
    <property type="project" value="UniProtKB-KW"/>
</dbReference>
<reference evidence="9 10" key="1">
    <citation type="submission" date="2024-04" db="EMBL/GenBank/DDBJ databases">
        <authorList>
            <person name="Fracassetti M."/>
        </authorList>
    </citation>
    <scope>NUCLEOTIDE SEQUENCE [LARGE SCALE GENOMIC DNA]</scope>
</reference>
<evidence type="ECO:0000256" key="3">
    <source>
        <dbReference type="ARBA" id="ARBA00022821"/>
    </source>
</evidence>
<dbReference type="AlphaFoldDB" id="A0AAV2E2T2"/>
<keyword evidence="1" id="KW-0677">Repeat</keyword>
<proteinExistence type="predicted"/>
<keyword evidence="3" id="KW-0611">Plant defense</keyword>
<evidence type="ECO:0008006" key="11">
    <source>
        <dbReference type="Google" id="ProtNLM"/>
    </source>
</evidence>
<dbReference type="EMBL" id="OZ034817">
    <property type="protein sequence ID" value="CAL1379958.1"/>
    <property type="molecule type" value="Genomic_DNA"/>
</dbReference>
<feature type="domain" description="Disease resistance protein winged helix" evidence="7">
    <location>
        <begin position="453"/>
        <end position="518"/>
    </location>
</feature>
<dbReference type="Pfam" id="PF23559">
    <property type="entry name" value="WHD_DRP"/>
    <property type="match status" value="1"/>
</dbReference>
<dbReference type="InterPro" id="IPR041118">
    <property type="entry name" value="Rx_N"/>
</dbReference>
<dbReference type="Pfam" id="PF18052">
    <property type="entry name" value="Rx_N"/>
    <property type="match status" value="1"/>
</dbReference>
<feature type="domain" description="NB-ARC" evidence="5">
    <location>
        <begin position="190"/>
        <end position="367"/>
    </location>
</feature>
<dbReference type="Gene3D" id="3.40.50.300">
    <property type="entry name" value="P-loop containing nucleotide triphosphate hydrolases"/>
    <property type="match status" value="1"/>
</dbReference>
<organism evidence="9 10">
    <name type="scientific">Linum trigynum</name>
    <dbReference type="NCBI Taxonomy" id="586398"/>
    <lineage>
        <taxon>Eukaryota</taxon>
        <taxon>Viridiplantae</taxon>
        <taxon>Streptophyta</taxon>
        <taxon>Embryophyta</taxon>
        <taxon>Tracheophyta</taxon>
        <taxon>Spermatophyta</taxon>
        <taxon>Magnoliopsida</taxon>
        <taxon>eudicotyledons</taxon>
        <taxon>Gunneridae</taxon>
        <taxon>Pentapetalae</taxon>
        <taxon>rosids</taxon>
        <taxon>fabids</taxon>
        <taxon>Malpighiales</taxon>
        <taxon>Linaceae</taxon>
        <taxon>Linum</taxon>
    </lineage>
</organism>
<dbReference type="InterPro" id="IPR038005">
    <property type="entry name" value="RX-like_CC"/>
</dbReference>
<dbReference type="GO" id="GO:0051707">
    <property type="term" value="P:response to other organism"/>
    <property type="evidence" value="ECO:0007669"/>
    <property type="project" value="UniProtKB-ARBA"/>
</dbReference>
<dbReference type="InterPro" id="IPR002182">
    <property type="entry name" value="NB-ARC"/>
</dbReference>
<dbReference type="PANTHER" id="PTHR36766">
    <property type="entry name" value="PLANT BROAD-SPECTRUM MILDEW RESISTANCE PROTEIN RPW8"/>
    <property type="match status" value="1"/>
</dbReference>
<keyword evidence="2" id="KW-0547">Nucleotide-binding</keyword>
<evidence type="ECO:0000256" key="1">
    <source>
        <dbReference type="ARBA" id="ARBA00022737"/>
    </source>
</evidence>
<keyword evidence="10" id="KW-1185">Reference proteome</keyword>
<gene>
    <name evidence="9" type="ORF">LTRI10_LOCUS21444</name>
</gene>
<evidence type="ECO:0000313" key="9">
    <source>
        <dbReference type="EMBL" id="CAL1379958.1"/>
    </source>
</evidence>
<dbReference type="CDD" id="cd14798">
    <property type="entry name" value="RX-CC_like"/>
    <property type="match status" value="1"/>
</dbReference>
<dbReference type="SUPFAM" id="SSF52540">
    <property type="entry name" value="P-loop containing nucleoside triphosphate hydrolases"/>
    <property type="match status" value="1"/>
</dbReference>
<dbReference type="Pfam" id="PF23598">
    <property type="entry name" value="LRR_14"/>
    <property type="match status" value="1"/>
</dbReference>
<dbReference type="InterPro" id="IPR027417">
    <property type="entry name" value="P-loop_NTPase"/>
</dbReference>
<dbReference type="PRINTS" id="PR00364">
    <property type="entry name" value="DISEASERSIST"/>
</dbReference>
<dbReference type="InterPro" id="IPR032675">
    <property type="entry name" value="LRR_dom_sf"/>
</dbReference>
<dbReference type="Proteomes" id="UP001497516">
    <property type="component" value="Chromosome 4"/>
</dbReference>
<evidence type="ECO:0000259" key="7">
    <source>
        <dbReference type="Pfam" id="PF23559"/>
    </source>
</evidence>
<protein>
    <recommendedName>
        <fullName evidence="11">Disease resistance protein RGA3</fullName>
    </recommendedName>
</protein>
<feature type="domain" description="Disease resistance N-terminal" evidence="6">
    <location>
        <begin position="12"/>
        <end position="92"/>
    </location>
</feature>
<dbReference type="Gene3D" id="3.80.10.10">
    <property type="entry name" value="Ribonuclease Inhibitor"/>
    <property type="match status" value="3"/>
</dbReference>
<dbReference type="Pfam" id="PF00931">
    <property type="entry name" value="NB-ARC"/>
    <property type="match status" value="1"/>
</dbReference>
<dbReference type="InterPro" id="IPR036388">
    <property type="entry name" value="WH-like_DNA-bd_sf"/>
</dbReference>
<dbReference type="Gene3D" id="1.10.8.430">
    <property type="entry name" value="Helical domain of apoptotic protease-activating factors"/>
    <property type="match status" value="1"/>
</dbReference>
<feature type="domain" description="Disease resistance R13L4/SHOC-2-like LRR" evidence="8">
    <location>
        <begin position="569"/>
        <end position="786"/>
    </location>
</feature>